<keyword evidence="4 9" id="KW-0812">Transmembrane</keyword>
<evidence type="ECO:0000256" key="8">
    <source>
        <dbReference type="ARBA" id="ARBA00023140"/>
    </source>
</evidence>
<evidence type="ECO:0000313" key="11">
    <source>
        <dbReference type="EMBL" id="KAK6930003.1"/>
    </source>
</evidence>
<dbReference type="InterPro" id="IPR045900">
    <property type="entry name" value="Peroxisomal_Ade_carrier"/>
</dbReference>
<accession>A0AAN8ZDR1</accession>
<name>A0AAN8ZDR1_9MAGN</name>
<dbReference type="GO" id="GO:0007031">
    <property type="term" value="P:peroxisome organization"/>
    <property type="evidence" value="ECO:0007669"/>
    <property type="project" value="TreeGrafter"/>
</dbReference>
<keyword evidence="6" id="KW-1133">Transmembrane helix</keyword>
<dbReference type="PANTHER" id="PTHR46650">
    <property type="entry name" value="PEROXISOMAL ADENINE NUCLEOTIDE TRANSPORTER 1"/>
    <property type="match status" value="1"/>
</dbReference>
<organism evidence="11 12">
    <name type="scientific">Dillenia turbinata</name>
    <dbReference type="NCBI Taxonomy" id="194707"/>
    <lineage>
        <taxon>Eukaryota</taxon>
        <taxon>Viridiplantae</taxon>
        <taxon>Streptophyta</taxon>
        <taxon>Embryophyta</taxon>
        <taxon>Tracheophyta</taxon>
        <taxon>Spermatophyta</taxon>
        <taxon>Magnoliopsida</taxon>
        <taxon>eudicotyledons</taxon>
        <taxon>Gunneridae</taxon>
        <taxon>Pentapetalae</taxon>
        <taxon>Dilleniales</taxon>
        <taxon>Dilleniaceae</taxon>
        <taxon>Dillenia</taxon>
    </lineage>
</organism>
<evidence type="ECO:0000256" key="2">
    <source>
        <dbReference type="ARBA" id="ARBA00006375"/>
    </source>
</evidence>
<evidence type="ECO:0000256" key="5">
    <source>
        <dbReference type="ARBA" id="ARBA00022737"/>
    </source>
</evidence>
<dbReference type="InterPro" id="IPR023395">
    <property type="entry name" value="MCP_dom_sf"/>
</dbReference>
<evidence type="ECO:0000256" key="10">
    <source>
        <dbReference type="RuleBase" id="RU000488"/>
    </source>
</evidence>
<dbReference type="GO" id="GO:0005778">
    <property type="term" value="C:peroxisomal membrane"/>
    <property type="evidence" value="ECO:0007669"/>
    <property type="project" value="UniProtKB-SubCell"/>
</dbReference>
<comment type="caution">
    <text evidence="11">The sequence shown here is derived from an EMBL/GenBank/DDBJ whole genome shotgun (WGS) entry which is preliminary data.</text>
</comment>
<dbReference type="PROSITE" id="PS50920">
    <property type="entry name" value="SOLCAR"/>
    <property type="match status" value="1"/>
</dbReference>
<evidence type="ECO:0000256" key="4">
    <source>
        <dbReference type="ARBA" id="ARBA00022692"/>
    </source>
</evidence>
<keyword evidence="5" id="KW-0677">Repeat</keyword>
<evidence type="ECO:0000313" key="12">
    <source>
        <dbReference type="Proteomes" id="UP001370490"/>
    </source>
</evidence>
<keyword evidence="7 9" id="KW-0472">Membrane</keyword>
<evidence type="ECO:0000256" key="9">
    <source>
        <dbReference type="PROSITE-ProRule" id="PRU00282"/>
    </source>
</evidence>
<reference evidence="11 12" key="1">
    <citation type="submission" date="2023-12" db="EMBL/GenBank/DDBJ databases">
        <title>A high-quality genome assembly for Dillenia turbinata (Dilleniales).</title>
        <authorList>
            <person name="Chanderbali A."/>
        </authorList>
    </citation>
    <scope>NUCLEOTIDE SEQUENCE [LARGE SCALE GENOMIC DNA]</scope>
    <source>
        <strain evidence="11">LSX21</strain>
        <tissue evidence="11">Leaf</tissue>
    </source>
</reference>
<evidence type="ECO:0000256" key="6">
    <source>
        <dbReference type="ARBA" id="ARBA00022989"/>
    </source>
</evidence>
<keyword evidence="3 10" id="KW-0813">Transport</keyword>
<evidence type="ECO:0000256" key="1">
    <source>
        <dbReference type="ARBA" id="ARBA00004585"/>
    </source>
</evidence>
<dbReference type="Proteomes" id="UP001370490">
    <property type="component" value="Unassembled WGS sequence"/>
</dbReference>
<comment type="similarity">
    <text evidence="2 10">Belongs to the mitochondrial carrier (TC 2.A.29) family.</text>
</comment>
<dbReference type="EMBL" id="JBAMMX010000012">
    <property type="protein sequence ID" value="KAK6930003.1"/>
    <property type="molecule type" value="Genomic_DNA"/>
</dbReference>
<dbReference type="GO" id="GO:0005347">
    <property type="term" value="F:ATP transmembrane transporter activity"/>
    <property type="evidence" value="ECO:0007669"/>
    <property type="project" value="InterPro"/>
</dbReference>
<dbReference type="InterPro" id="IPR018108">
    <property type="entry name" value="MCP_transmembrane"/>
</dbReference>
<evidence type="ECO:0000256" key="3">
    <source>
        <dbReference type="ARBA" id="ARBA00022448"/>
    </source>
</evidence>
<comment type="subcellular location">
    <subcellularLocation>
        <location evidence="1">Peroxisome membrane</location>
        <topology evidence="1">Multi-pass membrane protein</topology>
    </subcellularLocation>
</comment>
<dbReference type="Pfam" id="PF00153">
    <property type="entry name" value="Mito_carr"/>
    <property type="match status" value="1"/>
</dbReference>
<sequence length="256" mass="28507">MSQFLYFYGYSFLKRLYLDKTGAKSIGTKANLIMAAAAGACNVIIIQPLDIASSKMRTSAFGKSKGLWATLSEGTWKDIFVGLGVSLLLTSNPSIQYNVFDQLKQRMLKGKLRGKRPQKLFRPFSFCALSKCIASSVTYPAIRTVLGAARAAETEEEKHNDAEPQAGRTLFGAARAIWRKEGLFGFFKGIRPQLLKTVLGAALHLMMKEKITKITWVLILALRSSKAAFFLSLYSTINPQNPIDFNKKDQNQHKID</sequence>
<dbReference type="GO" id="GO:0015217">
    <property type="term" value="F:ADP transmembrane transporter activity"/>
    <property type="evidence" value="ECO:0007669"/>
    <property type="project" value="InterPro"/>
</dbReference>
<dbReference type="Gene3D" id="1.50.40.10">
    <property type="entry name" value="Mitochondrial carrier domain"/>
    <property type="match status" value="1"/>
</dbReference>
<protein>
    <submittedName>
        <fullName evidence="11">Mitochondrial substrate/solute carrier</fullName>
    </submittedName>
</protein>
<keyword evidence="12" id="KW-1185">Reference proteome</keyword>
<feature type="repeat" description="Solcar" evidence="9">
    <location>
        <begin position="122"/>
        <end position="214"/>
    </location>
</feature>
<evidence type="ECO:0000256" key="7">
    <source>
        <dbReference type="ARBA" id="ARBA00023136"/>
    </source>
</evidence>
<keyword evidence="8" id="KW-0576">Peroxisome</keyword>
<dbReference type="AlphaFoldDB" id="A0AAN8ZDR1"/>
<proteinExistence type="inferred from homology"/>
<gene>
    <name evidence="11" type="ORF">RJ641_004097</name>
</gene>
<dbReference type="SUPFAM" id="SSF103506">
    <property type="entry name" value="Mitochondrial carrier"/>
    <property type="match status" value="1"/>
</dbReference>
<dbReference type="GO" id="GO:0006635">
    <property type="term" value="P:fatty acid beta-oxidation"/>
    <property type="evidence" value="ECO:0007669"/>
    <property type="project" value="InterPro"/>
</dbReference>
<dbReference type="PANTHER" id="PTHR46650:SF1">
    <property type="entry name" value="PEROXISOMAL ADENINE NUCLEOTIDE TRANSPORTER 1"/>
    <property type="match status" value="1"/>
</dbReference>